<keyword evidence="9" id="KW-0131">Cell cycle</keyword>
<keyword evidence="4" id="KW-0158">Chromosome</keyword>
<comment type="subcellular location">
    <subcellularLocation>
        <location evidence="2">Chromosome</location>
    </subcellularLocation>
    <subcellularLocation>
        <location evidence="1 10">Nucleus</location>
    </subcellularLocation>
</comment>
<dbReference type="GO" id="GO:0003677">
    <property type="term" value="F:DNA binding"/>
    <property type="evidence" value="ECO:0007669"/>
    <property type="project" value="TreeGrafter"/>
</dbReference>
<feature type="coiled-coil region" evidence="11">
    <location>
        <begin position="1072"/>
        <end position="1106"/>
    </location>
</feature>
<evidence type="ECO:0000256" key="7">
    <source>
        <dbReference type="ARBA" id="ARBA00023054"/>
    </source>
</evidence>
<sequence>MPLIRIEVCDFKSYRGHQTIGPFRNFTSVIGPNGAGKSNLMDAISFVLGVKSAQLRSSQLRDLVYRGRRLARNPDGEESESAQDEEEDIEGEGEGTAKKAWVLAVLEDSAKKVWKFQRTISTTGASEYKLNNKVVTYSVYNNALIDHNILVKAKNFLVFQGDVEAVASQSPKELSRLIDQISGSLELAGEYEKAKAALDRATENATFNFTKRRGIAGEIKQYKEQKGEAERFEGFCQERDELILRRLLFKLYHIQESLEEHAREIKTQNKALAGLRDEQRKHDKALEDARSDQAKARTSVMQKEKKIKKAEKVLENKRPELVQVDTQVKHSERKQENARKEIERVTKASDQQKAQLQSQLVDLETVKKAADAAQGKRARKSVITFLTMAWPACLEAQRKASRNNLSLSEESLEEYRKLKAAASVLAVEERQALETLTRDEKTAARTLAQLKDKHDQQTQKREKVAEDVRVQGQKKTELEGKVTELNEELTKVRQEYENQQSERTRITQLETEINEKLVDIHNKLLQAGVDQQESAREAKLKETLANLQRIFPGVRGRVIDLCKPTQRKYETAVSVVLGRNIDAVVVDEEKTAIDCIEYMRNQRAGQATFIPLDTIQVKPINDKFRSFAKGTRLAVDVIQYESAVERAIHHACGNALVCDTLEIARYVCYEKGQEVKGEYHQASFLEQSLMNISSRLPGGNGLQRVRDNLLGQLRELNKSKPRGKADDNLVAEINRIEAAHGIAKDDLNACKLRLNGMKDELKHLDREIRQIAPELKKAQTAYDLVKEKVDELASIINAAEDEVFVAFCRKIRVSNIREYEERQLKVARAESEARLQFDTQIARLTHASQFAQEQLHVTEERLGTLQKIVDEEEAKLQKLQDTRVTVIEEIADSERAIAALQEELKELAEDLEEKTRQVEQVKRTTNKAAKVLDQALKEVANRNDEIEKLGLERSAIYRKCKLDEIKLPLLEGSLKNVPMEENLREEVAMDIDEDEEGTQNVKRVPDYGIEVDFESLDDDERQDGSSEALAEFDASIAKLNSEIEHMAPNMKAMDRQVWCPVGVDSILMFTRLDDVEAKLMETEKEADKARKDSKSARDQYNDVKRRRCELFNKAYNHISEHIDQVYKDLTKGKAAPMGGVAYLSLEDSEEPYTAGIKYHAMPPMKRFRDMEQLSGGEKTIAALALLFAIHSYQPSPFFVLDEVDAALDNTNVAKIANYIRSHASETFQFIVISLKGSLYERSNSLVGIYRDQDVNSSRTLTLDLTQYDE</sequence>
<keyword evidence="7 11" id="KW-0175">Coiled coil</keyword>
<dbReference type="CDD" id="cd03275">
    <property type="entry name" value="ABC_SMC1_euk"/>
    <property type="match status" value="2"/>
</dbReference>
<feature type="domain" description="SMC hinge" evidence="13">
    <location>
        <begin position="552"/>
        <end position="668"/>
    </location>
</feature>
<dbReference type="Gene3D" id="3.40.50.300">
    <property type="entry name" value="P-loop containing nucleotide triphosphate hydrolases"/>
    <property type="match status" value="2"/>
</dbReference>
<feature type="region of interest" description="Disordered" evidence="12">
    <location>
        <begin position="326"/>
        <end position="351"/>
    </location>
</feature>
<accession>A0A1C7LXS2</accession>
<comment type="similarity">
    <text evidence="3">Belongs to the SMC family. SMC1 subfamily.</text>
</comment>
<dbReference type="GO" id="GO:0016887">
    <property type="term" value="F:ATP hydrolysis activity"/>
    <property type="evidence" value="ECO:0007669"/>
    <property type="project" value="InterPro"/>
</dbReference>
<dbReference type="PANTHER" id="PTHR18937">
    <property type="entry name" value="STRUCTURAL MAINTENANCE OF CHROMOSOMES SMC FAMILY MEMBER"/>
    <property type="match status" value="1"/>
</dbReference>
<feature type="coiled-coil region" evidence="11">
    <location>
        <begin position="433"/>
        <end position="502"/>
    </location>
</feature>
<proteinExistence type="inferred from homology"/>
<evidence type="ECO:0000256" key="12">
    <source>
        <dbReference type="SAM" id="MobiDB-lite"/>
    </source>
</evidence>
<evidence type="ECO:0000256" key="6">
    <source>
        <dbReference type="ARBA" id="ARBA00022776"/>
    </source>
</evidence>
<dbReference type="GO" id="GO:0008278">
    <property type="term" value="C:cohesin complex"/>
    <property type="evidence" value="ECO:0007669"/>
    <property type="project" value="InterPro"/>
</dbReference>
<feature type="coiled-coil region" evidence="11">
    <location>
        <begin position="862"/>
        <end position="952"/>
    </location>
</feature>
<protein>
    <recommendedName>
        <fullName evidence="10">Structural maintenance of chromosomes protein</fullName>
    </recommendedName>
</protein>
<dbReference type="AlphaFoldDB" id="A0A1C7LXS2"/>
<evidence type="ECO:0000256" key="4">
    <source>
        <dbReference type="ARBA" id="ARBA00022454"/>
    </source>
</evidence>
<dbReference type="InterPro" id="IPR024704">
    <property type="entry name" value="SMC"/>
</dbReference>
<dbReference type="GO" id="GO:0005524">
    <property type="term" value="F:ATP binding"/>
    <property type="evidence" value="ECO:0007669"/>
    <property type="project" value="InterPro"/>
</dbReference>
<feature type="region of interest" description="Disordered" evidence="12">
    <location>
        <begin position="72"/>
        <end position="95"/>
    </location>
</feature>
<keyword evidence="5" id="KW-0132">Cell division</keyword>
<evidence type="ECO:0000313" key="15">
    <source>
        <dbReference type="Proteomes" id="UP000092993"/>
    </source>
</evidence>
<feature type="region of interest" description="Disordered" evidence="12">
    <location>
        <begin position="273"/>
        <end position="303"/>
    </location>
</feature>
<evidence type="ECO:0000256" key="1">
    <source>
        <dbReference type="ARBA" id="ARBA00004123"/>
    </source>
</evidence>
<evidence type="ECO:0000256" key="8">
    <source>
        <dbReference type="ARBA" id="ARBA00023242"/>
    </source>
</evidence>
<evidence type="ECO:0000256" key="2">
    <source>
        <dbReference type="ARBA" id="ARBA00004286"/>
    </source>
</evidence>
<dbReference type="Pfam" id="PF06470">
    <property type="entry name" value="SMC_hinge"/>
    <property type="match status" value="1"/>
</dbReference>
<comment type="caution">
    <text evidence="14">The sequence shown here is derived from an EMBL/GenBank/DDBJ whole genome shotgun (WGS) entry which is preliminary data.</text>
</comment>
<dbReference type="SUPFAM" id="SSF52540">
    <property type="entry name" value="P-loop containing nucleoside triphosphate hydrolases"/>
    <property type="match status" value="1"/>
</dbReference>
<keyword evidence="15" id="KW-1185">Reference proteome</keyword>
<dbReference type="Gene3D" id="1.20.1060.20">
    <property type="match status" value="1"/>
</dbReference>
<feature type="coiled-coil region" evidence="11">
    <location>
        <begin position="747"/>
        <end position="802"/>
    </location>
</feature>
<dbReference type="GO" id="GO:0007062">
    <property type="term" value="P:sister chromatid cohesion"/>
    <property type="evidence" value="ECO:0007669"/>
    <property type="project" value="InterPro"/>
</dbReference>
<keyword evidence="8 10" id="KW-0539">Nucleus</keyword>
<dbReference type="GO" id="GO:0051301">
    <property type="term" value="P:cell division"/>
    <property type="evidence" value="ECO:0007669"/>
    <property type="project" value="UniProtKB-KW"/>
</dbReference>
<dbReference type="InterPro" id="IPR010935">
    <property type="entry name" value="SMC_hinge"/>
</dbReference>
<dbReference type="PANTHER" id="PTHR18937:SF12">
    <property type="entry name" value="STRUCTURAL MAINTENANCE OF CHROMOSOMES PROTEIN"/>
    <property type="match status" value="1"/>
</dbReference>
<dbReference type="SUPFAM" id="SSF75553">
    <property type="entry name" value="Smc hinge domain"/>
    <property type="match status" value="1"/>
</dbReference>
<dbReference type="EMBL" id="LUGG01000018">
    <property type="protein sequence ID" value="OBZ69268.1"/>
    <property type="molecule type" value="Genomic_DNA"/>
</dbReference>
<feature type="compositionally biased region" description="Acidic residues" evidence="12">
    <location>
        <begin position="76"/>
        <end position="93"/>
    </location>
</feature>
<evidence type="ECO:0000259" key="13">
    <source>
        <dbReference type="SMART" id="SM00968"/>
    </source>
</evidence>
<dbReference type="OMA" id="KHMDFQR"/>
<feature type="compositionally biased region" description="Basic and acidic residues" evidence="12">
    <location>
        <begin position="275"/>
        <end position="295"/>
    </location>
</feature>
<gene>
    <name evidence="14" type="primary">psm1</name>
    <name evidence="14" type="ORF">A0H81_10868</name>
</gene>
<dbReference type="SMART" id="SM00968">
    <property type="entry name" value="SMC_hinge"/>
    <property type="match status" value="1"/>
</dbReference>
<dbReference type="OrthoDB" id="5575062at2759"/>
<dbReference type="GO" id="GO:0005634">
    <property type="term" value="C:nucleus"/>
    <property type="evidence" value="ECO:0007669"/>
    <property type="project" value="UniProtKB-SubCell"/>
</dbReference>
<dbReference type="Pfam" id="PF02463">
    <property type="entry name" value="SMC_N"/>
    <property type="match status" value="1"/>
</dbReference>
<name>A0A1C7LXS2_GRIFR</name>
<keyword evidence="6" id="KW-0498">Mitosis</keyword>
<dbReference type="InterPro" id="IPR028468">
    <property type="entry name" value="Smc1_ABC"/>
</dbReference>
<reference evidence="14 15" key="1">
    <citation type="submission" date="2016-03" db="EMBL/GenBank/DDBJ databases">
        <title>Whole genome sequencing of Grifola frondosa 9006-11.</title>
        <authorList>
            <person name="Min B."/>
            <person name="Park H."/>
            <person name="Kim J.-G."/>
            <person name="Cho H."/>
            <person name="Oh Y.-L."/>
            <person name="Kong W.-S."/>
            <person name="Choi I.-G."/>
        </authorList>
    </citation>
    <scope>NUCLEOTIDE SEQUENCE [LARGE SCALE GENOMIC DNA]</scope>
    <source>
        <strain evidence="14 15">9006-11</strain>
    </source>
</reference>
<evidence type="ECO:0000313" key="14">
    <source>
        <dbReference type="EMBL" id="OBZ69268.1"/>
    </source>
</evidence>
<dbReference type="InterPro" id="IPR027417">
    <property type="entry name" value="P-loop_NTPase"/>
</dbReference>
<feature type="compositionally biased region" description="Basic and acidic residues" evidence="12">
    <location>
        <begin position="327"/>
        <end position="347"/>
    </location>
</feature>
<dbReference type="Proteomes" id="UP000092993">
    <property type="component" value="Unassembled WGS sequence"/>
</dbReference>
<evidence type="ECO:0000256" key="11">
    <source>
        <dbReference type="SAM" id="Coils"/>
    </source>
</evidence>
<evidence type="ECO:0000256" key="9">
    <source>
        <dbReference type="ARBA" id="ARBA00023306"/>
    </source>
</evidence>
<dbReference type="InterPro" id="IPR003395">
    <property type="entry name" value="RecF/RecN/SMC_N"/>
</dbReference>
<evidence type="ECO:0000256" key="5">
    <source>
        <dbReference type="ARBA" id="ARBA00022618"/>
    </source>
</evidence>
<dbReference type="PIRSF" id="PIRSF005719">
    <property type="entry name" value="SMC"/>
    <property type="match status" value="1"/>
</dbReference>
<dbReference type="STRING" id="5627.A0A1C7LXS2"/>
<evidence type="ECO:0000256" key="10">
    <source>
        <dbReference type="PIRNR" id="PIRNR005719"/>
    </source>
</evidence>
<dbReference type="InterPro" id="IPR036277">
    <property type="entry name" value="SMC_hinge_sf"/>
</dbReference>
<evidence type="ECO:0000256" key="3">
    <source>
        <dbReference type="ARBA" id="ARBA00005597"/>
    </source>
</evidence>
<organism evidence="14 15">
    <name type="scientific">Grifola frondosa</name>
    <name type="common">Maitake</name>
    <name type="synonym">Polyporus frondosus</name>
    <dbReference type="NCBI Taxonomy" id="5627"/>
    <lineage>
        <taxon>Eukaryota</taxon>
        <taxon>Fungi</taxon>
        <taxon>Dikarya</taxon>
        <taxon>Basidiomycota</taxon>
        <taxon>Agaricomycotina</taxon>
        <taxon>Agaricomycetes</taxon>
        <taxon>Polyporales</taxon>
        <taxon>Grifolaceae</taxon>
        <taxon>Grifola</taxon>
    </lineage>
</organism>